<gene>
    <name evidence="8" type="ORF">NTA49_12565</name>
</gene>
<sequence length="718" mass="76532">MTAPQPGDIFSPGDLLNNTYRIEAILGRGGTSEVYKARSEISGRVMAVKALRAEFASNEDFLVLMTREEDVREIQHEAVVRYFDTQRMPDGVVYLVMDYVDGPGLDRKLADGGMRASELMVVGQRVCEGLIAAHGRNIVHRDLSPDNIILRNDKADQAVIIDFGIAKDTNPGAQTIVGNEFAGKYAYAAPEQLSGNTDARSDIYSLGALLLSTFRGKKPDIGANPMEVVQKKAEPLDLEGVPDPLRRLIARMCEPNPELRFQSAEALLEAFKNPDSMSEDDPITAMLDDATVIAPVSARSTHLAPDVTTAIAKDAAPERRSLLPVLALVAVVVVGVGAYFGGAFDALIGPRYPVAAPYAMVIEKTPSGAAQAVGNVPSTEVEVALAERIEGLGGTAELTLASGDIPPTWGAGLLQIVETALPLEEFRIAVSDTQARVTGLAATRDEQATVQASFAAGFPEGFTGTAEIGLGPRFLLPGDVRPLLEDRADCGPLQLMSPPPVGYALEDRVIVTGRFAEEASRSALQAAISDIAGDRPVRVEGEVLNPSLCRIDGVLPKAGPGGFDIRLGYGDRAGDNLAGRYQVGENPTIDVRLPDDMTEGYLWVSVVDVQGIVFHLLPNRTRPDNSIAALRAEAEDGFVRVAYGLDEAQTSGKLAFTVDGSVLGKSKIIALHSDGPLFDELRPTTESVESYAEALITARDTSNVTVTSLDSAVLTTEE</sequence>
<evidence type="ECO:0000259" key="7">
    <source>
        <dbReference type="PROSITE" id="PS50011"/>
    </source>
</evidence>
<evidence type="ECO:0000256" key="1">
    <source>
        <dbReference type="ARBA" id="ARBA00022679"/>
    </source>
</evidence>
<dbReference type="Proteomes" id="UP001165396">
    <property type="component" value="Unassembled WGS sequence"/>
</dbReference>
<keyword evidence="9" id="KW-1185">Reference proteome</keyword>
<keyword evidence="4 5" id="KW-0067">ATP-binding</keyword>
<dbReference type="InterPro" id="IPR011009">
    <property type="entry name" value="Kinase-like_dom_sf"/>
</dbReference>
<feature type="transmembrane region" description="Helical" evidence="6">
    <location>
        <begin position="322"/>
        <end position="344"/>
    </location>
</feature>
<dbReference type="PROSITE" id="PS50011">
    <property type="entry name" value="PROTEIN_KINASE_DOM"/>
    <property type="match status" value="1"/>
</dbReference>
<dbReference type="Gene3D" id="3.40.1520.20">
    <property type="match status" value="1"/>
</dbReference>
<keyword evidence="6" id="KW-1133">Transmembrane helix</keyword>
<dbReference type="PANTHER" id="PTHR43289">
    <property type="entry name" value="MITOGEN-ACTIVATED PROTEIN KINASE KINASE KINASE 20-RELATED"/>
    <property type="match status" value="1"/>
</dbReference>
<dbReference type="InterPro" id="IPR008266">
    <property type="entry name" value="Tyr_kinase_AS"/>
</dbReference>
<dbReference type="SUPFAM" id="SSF56112">
    <property type="entry name" value="Protein kinase-like (PK-like)"/>
    <property type="match status" value="1"/>
</dbReference>
<dbReference type="Pfam" id="PF00069">
    <property type="entry name" value="Pkinase"/>
    <property type="match status" value="1"/>
</dbReference>
<accession>A0ABT1Z2K6</accession>
<dbReference type="CDD" id="cd14014">
    <property type="entry name" value="STKc_PknB_like"/>
    <property type="match status" value="1"/>
</dbReference>
<organism evidence="8 9">
    <name type="scientific">Pseudosulfitobacter koreensis</name>
    <dbReference type="NCBI Taxonomy" id="2968472"/>
    <lineage>
        <taxon>Bacteria</taxon>
        <taxon>Pseudomonadati</taxon>
        <taxon>Pseudomonadota</taxon>
        <taxon>Alphaproteobacteria</taxon>
        <taxon>Rhodobacterales</taxon>
        <taxon>Roseobacteraceae</taxon>
        <taxon>Pseudosulfitobacter</taxon>
    </lineage>
</organism>
<evidence type="ECO:0000256" key="6">
    <source>
        <dbReference type="SAM" id="Phobius"/>
    </source>
</evidence>
<keyword evidence="3 8" id="KW-0418">Kinase</keyword>
<evidence type="ECO:0000256" key="3">
    <source>
        <dbReference type="ARBA" id="ARBA00022777"/>
    </source>
</evidence>
<reference evidence="8" key="1">
    <citation type="submission" date="2022-07" db="EMBL/GenBank/DDBJ databases">
        <title>Pseudosulfitobacter sp. strain AP-MA-4, whole genome sequence.</title>
        <authorList>
            <person name="Jiang Y."/>
        </authorList>
    </citation>
    <scope>NUCLEOTIDE SEQUENCE</scope>
    <source>
        <strain evidence="8">AP-MA-4</strain>
    </source>
</reference>
<evidence type="ECO:0000313" key="9">
    <source>
        <dbReference type="Proteomes" id="UP001165396"/>
    </source>
</evidence>
<keyword evidence="6" id="KW-0472">Membrane</keyword>
<dbReference type="PROSITE" id="PS00109">
    <property type="entry name" value="PROTEIN_KINASE_TYR"/>
    <property type="match status" value="1"/>
</dbReference>
<keyword evidence="6" id="KW-0812">Transmembrane</keyword>
<dbReference type="Gene3D" id="1.10.510.10">
    <property type="entry name" value="Transferase(Phosphotransferase) domain 1"/>
    <property type="match status" value="1"/>
</dbReference>
<name>A0ABT1Z2K6_9RHOB</name>
<dbReference type="GO" id="GO:0016301">
    <property type="term" value="F:kinase activity"/>
    <property type="evidence" value="ECO:0007669"/>
    <property type="project" value="UniProtKB-KW"/>
</dbReference>
<dbReference type="Gene3D" id="3.30.200.20">
    <property type="entry name" value="Phosphorylase Kinase, domain 1"/>
    <property type="match status" value="1"/>
</dbReference>
<keyword evidence="2 5" id="KW-0547">Nucleotide-binding</keyword>
<feature type="domain" description="Protein kinase" evidence="7">
    <location>
        <begin position="20"/>
        <end position="272"/>
    </location>
</feature>
<proteinExistence type="predicted"/>
<protein>
    <submittedName>
        <fullName evidence="8">Serine/threonine-protein kinase</fullName>
    </submittedName>
</protein>
<dbReference type="PANTHER" id="PTHR43289:SF6">
    <property type="entry name" value="SERINE_THREONINE-PROTEIN KINASE NEKL-3"/>
    <property type="match status" value="1"/>
</dbReference>
<evidence type="ECO:0000313" key="8">
    <source>
        <dbReference type="EMBL" id="MCR8827370.1"/>
    </source>
</evidence>
<keyword evidence="1" id="KW-0808">Transferase</keyword>
<evidence type="ECO:0000256" key="4">
    <source>
        <dbReference type="ARBA" id="ARBA00022840"/>
    </source>
</evidence>
<feature type="binding site" evidence="5">
    <location>
        <position position="49"/>
    </location>
    <ligand>
        <name>ATP</name>
        <dbReference type="ChEBI" id="CHEBI:30616"/>
    </ligand>
</feature>
<evidence type="ECO:0000256" key="5">
    <source>
        <dbReference type="PROSITE-ProRule" id="PRU10141"/>
    </source>
</evidence>
<dbReference type="EMBL" id="JANKJG010000009">
    <property type="protein sequence ID" value="MCR8827370.1"/>
    <property type="molecule type" value="Genomic_DNA"/>
</dbReference>
<dbReference type="InterPro" id="IPR017441">
    <property type="entry name" value="Protein_kinase_ATP_BS"/>
</dbReference>
<evidence type="ECO:0000256" key="2">
    <source>
        <dbReference type="ARBA" id="ARBA00022741"/>
    </source>
</evidence>
<dbReference type="InterPro" id="IPR000719">
    <property type="entry name" value="Prot_kinase_dom"/>
</dbReference>
<dbReference type="RefSeq" id="WP_258295141.1">
    <property type="nucleotide sequence ID" value="NZ_JANKJG010000009.1"/>
</dbReference>
<dbReference type="PROSITE" id="PS00107">
    <property type="entry name" value="PROTEIN_KINASE_ATP"/>
    <property type="match status" value="1"/>
</dbReference>
<comment type="caution">
    <text evidence="8">The sequence shown here is derived from an EMBL/GenBank/DDBJ whole genome shotgun (WGS) entry which is preliminary data.</text>
</comment>